<dbReference type="SMART" id="SM00388">
    <property type="entry name" value="HisKA"/>
    <property type="match status" value="1"/>
</dbReference>
<dbReference type="EC" id="2.7.13.3" evidence="3"/>
<dbReference type="InterPro" id="IPR036890">
    <property type="entry name" value="HATPase_C_sf"/>
</dbReference>
<proteinExistence type="predicted"/>
<dbReference type="CDD" id="cd00075">
    <property type="entry name" value="HATPase"/>
    <property type="match status" value="1"/>
</dbReference>
<name>A0A1I5GTI0_9FIRM</name>
<dbReference type="CDD" id="cd00082">
    <property type="entry name" value="HisKA"/>
    <property type="match status" value="1"/>
</dbReference>
<evidence type="ECO:0000256" key="2">
    <source>
        <dbReference type="ARBA" id="ARBA00004651"/>
    </source>
</evidence>
<organism evidence="16 17">
    <name type="scientific">Anaerocolumna aminovalerica</name>
    <dbReference type="NCBI Taxonomy" id="1527"/>
    <lineage>
        <taxon>Bacteria</taxon>
        <taxon>Bacillati</taxon>
        <taxon>Bacillota</taxon>
        <taxon>Clostridia</taxon>
        <taxon>Lachnospirales</taxon>
        <taxon>Lachnospiraceae</taxon>
        <taxon>Anaerocolumna</taxon>
    </lineage>
</organism>
<evidence type="ECO:0000313" key="16">
    <source>
        <dbReference type="EMBL" id="SFO39237.1"/>
    </source>
</evidence>
<keyword evidence="10" id="KW-0067">ATP-binding</keyword>
<dbReference type="PROSITE" id="PS50109">
    <property type="entry name" value="HIS_KIN"/>
    <property type="match status" value="1"/>
</dbReference>
<evidence type="ECO:0000256" key="10">
    <source>
        <dbReference type="ARBA" id="ARBA00022840"/>
    </source>
</evidence>
<evidence type="ECO:0000259" key="15">
    <source>
        <dbReference type="PROSITE" id="PS50109"/>
    </source>
</evidence>
<dbReference type="EMBL" id="FOWD01000022">
    <property type="protein sequence ID" value="SFO39237.1"/>
    <property type="molecule type" value="Genomic_DNA"/>
</dbReference>
<dbReference type="Pfam" id="PF00512">
    <property type="entry name" value="HisKA"/>
    <property type="match status" value="1"/>
</dbReference>
<dbReference type="InterPro" id="IPR004358">
    <property type="entry name" value="Sig_transdc_His_kin-like_C"/>
</dbReference>
<evidence type="ECO:0000256" key="9">
    <source>
        <dbReference type="ARBA" id="ARBA00022777"/>
    </source>
</evidence>
<dbReference type="InterPro" id="IPR036097">
    <property type="entry name" value="HisK_dim/P_sf"/>
</dbReference>
<keyword evidence="11 14" id="KW-1133">Transmembrane helix</keyword>
<protein>
    <recommendedName>
        <fullName evidence="3">histidine kinase</fullName>
        <ecNumber evidence="3">2.7.13.3</ecNumber>
    </recommendedName>
</protein>
<dbReference type="InterPro" id="IPR003661">
    <property type="entry name" value="HisK_dim/P_dom"/>
</dbReference>
<keyword evidence="17" id="KW-1185">Reference proteome</keyword>
<evidence type="ECO:0000313" key="17">
    <source>
        <dbReference type="Proteomes" id="UP000198806"/>
    </source>
</evidence>
<dbReference type="CDD" id="cd06225">
    <property type="entry name" value="HAMP"/>
    <property type="match status" value="1"/>
</dbReference>
<dbReference type="SUPFAM" id="SSF47384">
    <property type="entry name" value="Homodimeric domain of signal transducing histidine kinase"/>
    <property type="match status" value="1"/>
</dbReference>
<accession>A0A1I5GTI0</accession>
<dbReference type="PANTHER" id="PTHR45528">
    <property type="entry name" value="SENSOR HISTIDINE KINASE CPXA"/>
    <property type="match status" value="1"/>
</dbReference>
<comment type="subcellular location">
    <subcellularLocation>
        <location evidence="2">Cell membrane</location>
        <topology evidence="2">Multi-pass membrane protein</topology>
    </subcellularLocation>
</comment>
<evidence type="ECO:0000256" key="12">
    <source>
        <dbReference type="ARBA" id="ARBA00023012"/>
    </source>
</evidence>
<dbReference type="InterPro" id="IPR005467">
    <property type="entry name" value="His_kinase_dom"/>
</dbReference>
<evidence type="ECO:0000256" key="8">
    <source>
        <dbReference type="ARBA" id="ARBA00022741"/>
    </source>
</evidence>
<dbReference type="OrthoDB" id="9786919at2"/>
<dbReference type="Proteomes" id="UP000198806">
    <property type="component" value="Unassembled WGS sequence"/>
</dbReference>
<dbReference type="GO" id="GO:0005524">
    <property type="term" value="F:ATP binding"/>
    <property type="evidence" value="ECO:0007669"/>
    <property type="project" value="UniProtKB-KW"/>
</dbReference>
<keyword evidence="13 14" id="KW-0472">Membrane</keyword>
<dbReference type="Gene3D" id="6.10.340.10">
    <property type="match status" value="1"/>
</dbReference>
<dbReference type="STRING" id="1527.SAMN04489757_12237"/>
<keyword evidence="9 16" id="KW-0418">Kinase</keyword>
<dbReference type="Gene3D" id="1.10.287.130">
    <property type="match status" value="1"/>
</dbReference>
<dbReference type="AlphaFoldDB" id="A0A1I5GTI0"/>
<evidence type="ECO:0000256" key="3">
    <source>
        <dbReference type="ARBA" id="ARBA00012438"/>
    </source>
</evidence>
<dbReference type="Gene3D" id="3.30.565.10">
    <property type="entry name" value="Histidine kinase-like ATPase, C-terminal domain"/>
    <property type="match status" value="1"/>
</dbReference>
<dbReference type="InterPro" id="IPR050398">
    <property type="entry name" value="HssS/ArlS-like"/>
</dbReference>
<comment type="catalytic activity">
    <reaction evidence="1">
        <text>ATP + protein L-histidine = ADP + protein N-phospho-L-histidine.</text>
        <dbReference type="EC" id="2.7.13.3"/>
    </reaction>
</comment>
<dbReference type="RefSeq" id="WP_091687262.1">
    <property type="nucleotide sequence ID" value="NZ_BAABFM010000004.1"/>
</dbReference>
<keyword evidence="5" id="KW-0597">Phosphoprotein</keyword>
<feature type="domain" description="Histidine kinase" evidence="15">
    <location>
        <begin position="269"/>
        <end position="484"/>
    </location>
</feature>
<evidence type="ECO:0000256" key="7">
    <source>
        <dbReference type="ARBA" id="ARBA00022692"/>
    </source>
</evidence>
<evidence type="ECO:0000256" key="5">
    <source>
        <dbReference type="ARBA" id="ARBA00022553"/>
    </source>
</evidence>
<dbReference type="SUPFAM" id="SSF55874">
    <property type="entry name" value="ATPase domain of HSP90 chaperone/DNA topoisomerase II/histidine kinase"/>
    <property type="match status" value="1"/>
</dbReference>
<evidence type="ECO:0000256" key="11">
    <source>
        <dbReference type="ARBA" id="ARBA00022989"/>
    </source>
</evidence>
<dbReference type="GO" id="GO:0000155">
    <property type="term" value="F:phosphorelay sensor kinase activity"/>
    <property type="evidence" value="ECO:0007669"/>
    <property type="project" value="InterPro"/>
</dbReference>
<reference evidence="16 17" key="1">
    <citation type="submission" date="2016-10" db="EMBL/GenBank/DDBJ databases">
        <authorList>
            <person name="de Groot N.N."/>
        </authorList>
    </citation>
    <scope>NUCLEOTIDE SEQUENCE [LARGE SCALE GENOMIC DNA]</scope>
    <source>
        <strain evidence="16 17">DSM 1283</strain>
    </source>
</reference>
<gene>
    <name evidence="16" type="ORF">SAMN04489757_12237</name>
</gene>
<sequence length="485" mass="54941">MKISIKIKFSLFLAGLLLLVVFLLSLLVLRGIKSNQQNQYEQYLAGQGKTANTYFIQSILSEENKVPQTFLSEKGQRFAEQLELISGLPLVLYDRQGELVSKKVTDTESDNIKKTLGYALNNKTAYLMEGDSLYYLTPLKIGNDQVGVIQFYYSLSEHHAFYNNIRQLFIYIGAGLFILSFFLGNIYYNSFATGIIKLDKMVDKIREGHYETTVLKRKDEIGKLSEGIHAMSGQIMRTIQGMEAEQNKLKLAVDKLSLLDKQQKEFIGNVTHEFKTPLTSIKAYIDLLEMYPDDEKLLQTSIANIKSETERLYEMVDKVLQLSSLEKYDFELKFEKLAVKQAIERVLKGLKGRMDKFGIGLNSDLNEAYIEGDKDSLTIVLINLLDNAIKYNKRNGAIFIKAYVWSHQVYIEISDTGIGIPKELIHKVFEPFYMVDKNRARESGGAGLGLSLAKKHAELMGGTIVLLNTGIEGTSFRVTFPTVIN</sequence>
<keyword evidence="4" id="KW-1003">Cell membrane</keyword>
<keyword evidence="8" id="KW-0547">Nucleotide-binding</keyword>
<keyword evidence="12" id="KW-0902">Two-component regulatory system</keyword>
<evidence type="ECO:0000256" key="4">
    <source>
        <dbReference type="ARBA" id="ARBA00022475"/>
    </source>
</evidence>
<dbReference type="PRINTS" id="PR00344">
    <property type="entry name" value="BCTRLSENSOR"/>
</dbReference>
<evidence type="ECO:0000256" key="13">
    <source>
        <dbReference type="ARBA" id="ARBA00023136"/>
    </source>
</evidence>
<evidence type="ECO:0000256" key="1">
    <source>
        <dbReference type="ARBA" id="ARBA00000085"/>
    </source>
</evidence>
<feature type="transmembrane region" description="Helical" evidence="14">
    <location>
        <begin position="168"/>
        <end position="188"/>
    </location>
</feature>
<dbReference type="FunFam" id="3.30.565.10:FF:000006">
    <property type="entry name" value="Sensor histidine kinase WalK"/>
    <property type="match status" value="1"/>
</dbReference>
<dbReference type="GO" id="GO:0005886">
    <property type="term" value="C:plasma membrane"/>
    <property type="evidence" value="ECO:0007669"/>
    <property type="project" value="UniProtKB-SubCell"/>
</dbReference>
<dbReference type="PANTHER" id="PTHR45528:SF1">
    <property type="entry name" value="SENSOR HISTIDINE KINASE CPXA"/>
    <property type="match status" value="1"/>
</dbReference>
<dbReference type="FunFam" id="1.10.287.130:FF:000001">
    <property type="entry name" value="Two-component sensor histidine kinase"/>
    <property type="match status" value="1"/>
</dbReference>
<evidence type="ECO:0000256" key="14">
    <source>
        <dbReference type="SAM" id="Phobius"/>
    </source>
</evidence>
<dbReference type="SMART" id="SM00387">
    <property type="entry name" value="HATPase_c"/>
    <property type="match status" value="1"/>
</dbReference>
<keyword evidence="6" id="KW-0808">Transferase</keyword>
<dbReference type="Pfam" id="PF02518">
    <property type="entry name" value="HATPase_c"/>
    <property type="match status" value="1"/>
</dbReference>
<evidence type="ECO:0000256" key="6">
    <source>
        <dbReference type="ARBA" id="ARBA00022679"/>
    </source>
</evidence>
<keyword evidence="7 14" id="KW-0812">Transmembrane</keyword>
<dbReference type="InterPro" id="IPR003594">
    <property type="entry name" value="HATPase_dom"/>
</dbReference>